<sequence length="99" mass="11527">MWTRDHDHSEECTIKKKKIFSRIDYKIDKSERYEYYPATPRLASITYRGRVVKISGTVVIPNKRGQTLADYAKRIGIKVKQEPSKRPNSMEPGLVPWSS</sequence>
<proteinExistence type="predicted"/>
<protein>
    <submittedName>
        <fullName evidence="2">Uncharacterized protein</fullName>
    </submittedName>
</protein>
<evidence type="ECO:0000313" key="2">
    <source>
        <dbReference type="EMBL" id="CAF4931093.1"/>
    </source>
</evidence>
<reference evidence="2" key="1">
    <citation type="submission" date="2021-02" db="EMBL/GenBank/DDBJ databases">
        <authorList>
            <person name="Steward A R."/>
        </authorList>
    </citation>
    <scope>NUCLEOTIDE SEQUENCE</scope>
</reference>
<comment type="caution">
    <text evidence="2">The sequence shown here is derived from an EMBL/GenBank/DDBJ whole genome shotgun (WGS) entry which is preliminary data.</text>
</comment>
<dbReference type="EMBL" id="CAJOBZ010000062">
    <property type="protein sequence ID" value="CAF4931093.1"/>
    <property type="molecule type" value="Genomic_DNA"/>
</dbReference>
<evidence type="ECO:0000313" key="3">
    <source>
        <dbReference type="Proteomes" id="UP000663880"/>
    </source>
</evidence>
<evidence type="ECO:0000256" key="1">
    <source>
        <dbReference type="SAM" id="MobiDB-lite"/>
    </source>
</evidence>
<gene>
    <name evidence="2" type="ORF">PMACD_LOCUS13872</name>
</gene>
<dbReference type="Proteomes" id="UP000663880">
    <property type="component" value="Unassembled WGS sequence"/>
</dbReference>
<feature type="region of interest" description="Disordered" evidence="1">
    <location>
        <begin position="80"/>
        <end position="99"/>
    </location>
</feature>
<name>A0A821WUH3_9NEOP</name>
<accession>A0A821WUH3</accession>
<keyword evidence="3" id="KW-1185">Reference proteome</keyword>
<dbReference type="AlphaFoldDB" id="A0A821WUH3"/>
<organism evidence="2 3">
    <name type="scientific">Pieris macdunnoughi</name>
    <dbReference type="NCBI Taxonomy" id="345717"/>
    <lineage>
        <taxon>Eukaryota</taxon>
        <taxon>Metazoa</taxon>
        <taxon>Ecdysozoa</taxon>
        <taxon>Arthropoda</taxon>
        <taxon>Hexapoda</taxon>
        <taxon>Insecta</taxon>
        <taxon>Pterygota</taxon>
        <taxon>Neoptera</taxon>
        <taxon>Endopterygota</taxon>
        <taxon>Lepidoptera</taxon>
        <taxon>Glossata</taxon>
        <taxon>Ditrysia</taxon>
        <taxon>Papilionoidea</taxon>
        <taxon>Pieridae</taxon>
        <taxon>Pierinae</taxon>
        <taxon>Pieris</taxon>
    </lineage>
</organism>